<evidence type="ECO:0000259" key="2">
    <source>
        <dbReference type="PROSITE" id="PS51163"/>
    </source>
</evidence>
<organism evidence="3 4">
    <name type="scientific">Enhygromyxa salina</name>
    <dbReference type="NCBI Taxonomy" id="215803"/>
    <lineage>
        <taxon>Bacteria</taxon>
        <taxon>Pseudomonadati</taxon>
        <taxon>Myxococcota</taxon>
        <taxon>Polyangia</taxon>
        <taxon>Nannocystales</taxon>
        <taxon>Nannocystaceae</taxon>
        <taxon>Enhygromyxa</taxon>
    </lineage>
</organism>
<dbReference type="InterPro" id="IPR006070">
    <property type="entry name" value="Sua5-like_dom"/>
</dbReference>
<dbReference type="PANTHER" id="PTHR42828:SF3">
    <property type="entry name" value="THREONYLCARBAMOYL-AMP SYNTHASE"/>
    <property type="match status" value="1"/>
</dbReference>
<dbReference type="NCBIfam" id="TIGR00057">
    <property type="entry name" value="L-threonylcarbamoyladenylate synthase"/>
    <property type="match status" value="1"/>
</dbReference>
<comment type="caution">
    <text evidence="3">The sequence shown here is derived from an EMBL/GenBank/DDBJ whole genome shotgun (WGS) entry which is preliminary data.</text>
</comment>
<dbReference type="EC" id="2.7.7.87" evidence="3"/>
<accession>A0A2S9XBM0</accession>
<evidence type="ECO:0000313" key="4">
    <source>
        <dbReference type="Proteomes" id="UP000237968"/>
    </source>
</evidence>
<dbReference type="SUPFAM" id="SSF55821">
    <property type="entry name" value="YrdC/RibB"/>
    <property type="match status" value="1"/>
</dbReference>
<dbReference type="PROSITE" id="PS51163">
    <property type="entry name" value="YRDC"/>
    <property type="match status" value="1"/>
</dbReference>
<dbReference type="Pfam" id="PF01300">
    <property type="entry name" value="Sua5_yciO_yrdC"/>
    <property type="match status" value="1"/>
</dbReference>
<dbReference type="PANTHER" id="PTHR42828">
    <property type="entry name" value="DHBP SYNTHASE RIBB-LIKE ALPHA/BETA DOMAIN-CONTAINING PROTEIN"/>
    <property type="match status" value="1"/>
</dbReference>
<dbReference type="InterPro" id="IPR017945">
    <property type="entry name" value="DHBP_synth_RibB-like_a/b_dom"/>
</dbReference>
<keyword evidence="3" id="KW-0808">Transferase</keyword>
<keyword evidence="3" id="KW-0548">Nucleotidyltransferase</keyword>
<feature type="compositionally biased region" description="Acidic residues" evidence="1">
    <location>
        <begin position="158"/>
        <end position="167"/>
    </location>
</feature>
<dbReference type="Proteomes" id="UP000237968">
    <property type="component" value="Unassembled WGS sequence"/>
</dbReference>
<evidence type="ECO:0000313" key="3">
    <source>
        <dbReference type="EMBL" id="PRP90253.1"/>
    </source>
</evidence>
<reference evidence="3 4" key="1">
    <citation type="submission" date="2018-03" db="EMBL/GenBank/DDBJ databases">
        <title>Draft Genome Sequences of the Obligatory Marine Myxobacteria Enhygromyxa salina SWB005.</title>
        <authorList>
            <person name="Poehlein A."/>
            <person name="Moghaddam J.A."/>
            <person name="Harms H."/>
            <person name="Alanjari M."/>
            <person name="Koenig G.M."/>
            <person name="Daniel R."/>
            <person name="Schaeberle T.F."/>
        </authorList>
    </citation>
    <scope>NUCLEOTIDE SEQUENCE [LARGE SCALE GENOMIC DNA]</scope>
    <source>
        <strain evidence="3 4">SWB005</strain>
    </source>
</reference>
<evidence type="ECO:0000256" key="1">
    <source>
        <dbReference type="SAM" id="MobiDB-lite"/>
    </source>
</evidence>
<dbReference type="EMBL" id="PVNK01000290">
    <property type="protein sequence ID" value="PRP90253.1"/>
    <property type="molecule type" value="Genomic_DNA"/>
</dbReference>
<dbReference type="InterPro" id="IPR052532">
    <property type="entry name" value="SUA5_domain"/>
</dbReference>
<dbReference type="AlphaFoldDB" id="A0A2S9XBM0"/>
<name>A0A2S9XBM0_9BACT</name>
<dbReference type="Gene3D" id="3.90.870.10">
    <property type="entry name" value="DHBP synthase"/>
    <property type="match status" value="1"/>
</dbReference>
<feature type="region of interest" description="Disordered" evidence="1">
    <location>
        <begin position="150"/>
        <end position="169"/>
    </location>
</feature>
<gene>
    <name evidence="3" type="primary">tsaC</name>
    <name evidence="3" type="ORF">ENSA5_66660</name>
</gene>
<feature type="domain" description="YrdC-like" evidence="2">
    <location>
        <begin position="21"/>
        <end position="209"/>
    </location>
</feature>
<dbReference type="OrthoDB" id="9814580at2"/>
<dbReference type="GO" id="GO:0061710">
    <property type="term" value="F:L-threonylcarbamoyladenylate synthase"/>
    <property type="evidence" value="ECO:0007669"/>
    <property type="project" value="UniProtKB-EC"/>
</dbReference>
<dbReference type="RefSeq" id="WP_106395809.1">
    <property type="nucleotide sequence ID" value="NZ_PVNK01000290.1"/>
</dbReference>
<proteinExistence type="predicted"/>
<protein>
    <submittedName>
        <fullName evidence="3">Threonylcarbamoyl-AMP synthase</fullName>
        <ecNumber evidence="3">2.7.7.87</ecNumber>
    </submittedName>
</protein>
<keyword evidence="4" id="KW-1185">Reference proteome</keyword>
<dbReference type="GO" id="GO:0003725">
    <property type="term" value="F:double-stranded RNA binding"/>
    <property type="evidence" value="ECO:0007669"/>
    <property type="project" value="InterPro"/>
</dbReference>
<sequence>MSAARQHHFARLRIDPDRPDPRKLMPAVDALRRGEVIIYPTDTGYAFGCALSSARGITTLRKLKNIHSKHSKPLTMLVESLNDMGRYGAMSNQAFRVVRRLLPGPYTMVLRATSDVPRAMKNRAHEVGMRLPDHKVCAMLVDLLGEPLLTGSVTPGEEPPELEDPEELEHHHGHDVALIIDGGHIWPEPSTVLRFDDNGDIEVLRAGQGPLPDW</sequence>